<accession>A0A9D1N639</accession>
<dbReference type="Proteomes" id="UP000824130">
    <property type="component" value="Unassembled WGS sequence"/>
</dbReference>
<feature type="transmembrane region" description="Helical" evidence="7">
    <location>
        <begin position="244"/>
        <end position="266"/>
    </location>
</feature>
<dbReference type="Gene3D" id="1.20.1740.10">
    <property type="entry name" value="Amino acid/polyamine transporter I"/>
    <property type="match status" value="1"/>
</dbReference>
<feature type="transmembrane region" description="Helical" evidence="7">
    <location>
        <begin position="428"/>
        <end position="446"/>
    </location>
</feature>
<proteinExistence type="predicted"/>
<evidence type="ECO:0000256" key="2">
    <source>
        <dbReference type="ARBA" id="ARBA00022448"/>
    </source>
</evidence>
<evidence type="ECO:0000256" key="3">
    <source>
        <dbReference type="ARBA" id="ARBA00022475"/>
    </source>
</evidence>
<evidence type="ECO:0000256" key="1">
    <source>
        <dbReference type="ARBA" id="ARBA00004651"/>
    </source>
</evidence>
<organism evidence="8 9">
    <name type="scientific">Candidatus Allocopromorpha excrementipullorum</name>
    <dbReference type="NCBI Taxonomy" id="2840743"/>
    <lineage>
        <taxon>Bacteria</taxon>
        <taxon>Bacillati</taxon>
        <taxon>Bacillota</taxon>
        <taxon>Clostridia</taxon>
        <taxon>Eubacteriales</taxon>
        <taxon>Eubacteriaceae</taxon>
        <taxon>Eubacteriaceae incertae sedis</taxon>
        <taxon>Candidatus Allocopromorpha</taxon>
    </lineage>
</organism>
<keyword evidence="3" id="KW-1003">Cell membrane</keyword>
<dbReference type="PANTHER" id="PTHR45826:SF2">
    <property type="entry name" value="AMINO ACID TRANSPORTER"/>
    <property type="match status" value="1"/>
</dbReference>
<feature type="transmembrane region" description="Helical" evidence="7">
    <location>
        <begin position="205"/>
        <end position="223"/>
    </location>
</feature>
<feature type="transmembrane region" description="Helical" evidence="7">
    <location>
        <begin position="479"/>
        <end position="498"/>
    </location>
</feature>
<protein>
    <submittedName>
        <fullName evidence="8">APC family permease</fullName>
    </submittedName>
</protein>
<sequence length="560" mass="61235">MSQQGSRQAVETQDHGLKKHDIKVSTVVFMIFCLVAAGCYGIEEMIPECGPGLTIIMLCVLPFVWGLPFGLVASELGSVRPQEGGYYKWVQEALGEFWGFQAGWWRTISIYIDNTLYVILAGGYAASQWDLGGVAEFAIKALMIIVFTYINVRGVKDVGIVSTILSILVMVAFGMVAVCGFMNWGEGTDISFQITAYEANGIGDWFFFIAGGISIGMWMYSGYESMSTIAGEVANPQVIPKGTLITIPLIMAVYIFPTVAGLGSMGQWENWGTEAGMVGYADVCEMFWGPAMGVFFVVVAILAQCSIYNTYIASGSRGFFSLADDHLAPPILVRCDKKHGVPYISVLSVGIVNLILCMLPFGFIIVLDVCLLVASYIMVYISAMILRKRIPQDEYKFRIPGGFGFLALICIVPICVAIFAFFINGSDYYLGGMVGILTGPILYTIWRKRYGGLTKKDPTAFPSNPKTGLAVGDTKRMSFLFLLMTIMNVVACVFMPWYEGWGTADSWGSGDYFDGILEKFDVNVIVNVIGTGLYILTAVCAVACIVLFLVSRKVETAKEN</sequence>
<gene>
    <name evidence="8" type="ORF">IAD25_03820</name>
</gene>
<keyword evidence="6 7" id="KW-0472">Membrane</keyword>
<dbReference type="InterPro" id="IPR044566">
    <property type="entry name" value="RMV1-like"/>
</dbReference>
<evidence type="ECO:0000256" key="6">
    <source>
        <dbReference type="ARBA" id="ARBA00023136"/>
    </source>
</evidence>
<comment type="caution">
    <text evidence="8">The sequence shown here is derived from an EMBL/GenBank/DDBJ whole genome shotgun (WGS) entry which is preliminary data.</text>
</comment>
<feature type="transmembrane region" description="Helical" evidence="7">
    <location>
        <begin position="54"/>
        <end position="73"/>
    </location>
</feature>
<dbReference type="AlphaFoldDB" id="A0A9D1N639"/>
<evidence type="ECO:0000313" key="9">
    <source>
        <dbReference type="Proteomes" id="UP000824130"/>
    </source>
</evidence>
<evidence type="ECO:0000256" key="4">
    <source>
        <dbReference type="ARBA" id="ARBA00022692"/>
    </source>
</evidence>
<feature type="transmembrane region" description="Helical" evidence="7">
    <location>
        <begin position="286"/>
        <end position="308"/>
    </location>
</feature>
<keyword evidence="2" id="KW-0813">Transport</keyword>
<keyword evidence="5 7" id="KW-1133">Transmembrane helix</keyword>
<feature type="transmembrane region" description="Helical" evidence="7">
    <location>
        <begin position="164"/>
        <end position="185"/>
    </location>
</feature>
<reference evidence="8" key="1">
    <citation type="submission" date="2020-10" db="EMBL/GenBank/DDBJ databases">
        <authorList>
            <person name="Gilroy R."/>
        </authorList>
    </citation>
    <scope>NUCLEOTIDE SEQUENCE</scope>
    <source>
        <strain evidence="8">ChiSjej4B22-8349</strain>
    </source>
</reference>
<evidence type="ECO:0000313" key="8">
    <source>
        <dbReference type="EMBL" id="HIU95822.1"/>
    </source>
</evidence>
<feature type="transmembrane region" description="Helical" evidence="7">
    <location>
        <begin position="402"/>
        <end position="422"/>
    </location>
</feature>
<keyword evidence="4 7" id="KW-0812">Transmembrane</keyword>
<feature type="transmembrane region" description="Helical" evidence="7">
    <location>
        <begin position="134"/>
        <end position="152"/>
    </location>
</feature>
<feature type="transmembrane region" description="Helical" evidence="7">
    <location>
        <begin position="22"/>
        <end position="42"/>
    </location>
</feature>
<dbReference type="InterPro" id="IPR002293">
    <property type="entry name" value="AA/rel_permease1"/>
</dbReference>
<dbReference type="Pfam" id="PF13520">
    <property type="entry name" value="AA_permease_2"/>
    <property type="match status" value="1"/>
</dbReference>
<evidence type="ECO:0000256" key="5">
    <source>
        <dbReference type="ARBA" id="ARBA00022989"/>
    </source>
</evidence>
<dbReference type="GO" id="GO:0022857">
    <property type="term" value="F:transmembrane transporter activity"/>
    <property type="evidence" value="ECO:0007669"/>
    <property type="project" value="InterPro"/>
</dbReference>
<evidence type="ECO:0000256" key="7">
    <source>
        <dbReference type="SAM" id="Phobius"/>
    </source>
</evidence>
<feature type="transmembrane region" description="Helical" evidence="7">
    <location>
        <begin position="362"/>
        <end position="381"/>
    </location>
</feature>
<dbReference type="EMBL" id="DVOB01000082">
    <property type="protein sequence ID" value="HIU95822.1"/>
    <property type="molecule type" value="Genomic_DNA"/>
</dbReference>
<dbReference type="PANTHER" id="PTHR45826">
    <property type="entry name" value="POLYAMINE TRANSPORTER PUT1"/>
    <property type="match status" value="1"/>
</dbReference>
<comment type="subcellular location">
    <subcellularLocation>
        <location evidence="1">Cell membrane</location>
        <topology evidence="1">Multi-pass membrane protein</topology>
    </subcellularLocation>
</comment>
<name>A0A9D1N639_9FIRM</name>
<feature type="transmembrane region" description="Helical" evidence="7">
    <location>
        <begin position="340"/>
        <end position="356"/>
    </location>
</feature>
<dbReference type="GO" id="GO:0005886">
    <property type="term" value="C:plasma membrane"/>
    <property type="evidence" value="ECO:0007669"/>
    <property type="project" value="UniProtKB-SubCell"/>
</dbReference>
<reference evidence="8" key="2">
    <citation type="journal article" date="2021" name="PeerJ">
        <title>Extensive microbial diversity within the chicken gut microbiome revealed by metagenomics and culture.</title>
        <authorList>
            <person name="Gilroy R."/>
            <person name="Ravi A."/>
            <person name="Getino M."/>
            <person name="Pursley I."/>
            <person name="Horton D.L."/>
            <person name="Alikhan N.F."/>
            <person name="Baker D."/>
            <person name="Gharbi K."/>
            <person name="Hall N."/>
            <person name="Watson M."/>
            <person name="Adriaenssens E.M."/>
            <person name="Foster-Nyarko E."/>
            <person name="Jarju S."/>
            <person name="Secka A."/>
            <person name="Antonio M."/>
            <person name="Oren A."/>
            <person name="Chaudhuri R.R."/>
            <person name="La Ragione R."/>
            <person name="Hildebrand F."/>
            <person name="Pallen M.J."/>
        </authorList>
    </citation>
    <scope>NUCLEOTIDE SEQUENCE</scope>
    <source>
        <strain evidence="8">ChiSjej4B22-8349</strain>
    </source>
</reference>
<feature type="transmembrane region" description="Helical" evidence="7">
    <location>
        <begin position="524"/>
        <end position="550"/>
    </location>
</feature>